<accession>A0A9X1K3J0</accession>
<gene>
    <name evidence="1" type="ORF">KX928_12840</name>
</gene>
<name>A0A9X1K3J0_9RHOB</name>
<keyword evidence="2" id="KW-1185">Reference proteome</keyword>
<dbReference type="Proteomes" id="UP001138661">
    <property type="component" value="Unassembled WGS sequence"/>
</dbReference>
<evidence type="ECO:0000313" key="2">
    <source>
        <dbReference type="Proteomes" id="UP001138661"/>
    </source>
</evidence>
<sequence length="88" mass="9547">MRKKELIDNVVARAGIKKKDAKPVIEAMLAELGETLASGRSLILPPLGRLRINREKKLANGRVMVVKLRQNDAPLKAVPAPKPETGSA</sequence>
<dbReference type="EMBL" id="JAHXDN010000003">
    <property type="protein sequence ID" value="MBW4708672.1"/>
    <property type="molecule type" value="Genomic_DNA"/>
</dbReference>
<organism evidence="1 2">
    <name type="scientific">Roseobacter insulae</name>
    <dbReference type="NCBI Taxonomy" id="2859783"/>
    <lineage>
        <taxon>Bacteria</taxon>
        <taxon>Pseudomonadati</taxon>
        <taxon>Pseudomonadota</taxon>
        <taxon>Alphaproteobacteria</taxon>
        <taxon>Rhodobacterales</taxon>
        <taxon>Roseobacteraceae</taxon>
        <taxon>Roseobacter</taxon>
    </lineage>
</organism>
<dbReference type="GO" id="GO:0030527">
    <property type="term" value="F:structural constituent of chromatin"/>
    <property type="evidence" value="ECO:0007669"/>
    <property type="project" value="InterPro"/>
</dbReference>
<dbReference type="AlphaFoldDB" id="A0A9X1K3J0"/>
<evidence type="ECO:0000313" key="1">
    <source>
        <dbReference type="EMBL" id="MBW4708672.1"/>
    </source>
</evidence>
<reference evidence="1" key="1">
    <citation type="submission" date="2021-07" db="EMBL/GenBank/DDBJ databases">
        <title>Roseobacter insulae sp. nov., isolated from a tidal flat.</title>
        <authorList>
            <person name="Park S."/>
            <person name="Yoon J.-H."/>
        </authorList>
    </citation>
    <scope>NUCLEOTIDE SEQUENCE</scope>
    <source>
        <strain evidence="1">YSTF-M11</strain>
    </source>
</reference>
<comment type="caution">
    <text evidence="1">The sequence shown here is derived from an EMBL/GenBank/DDBJ whole genome shotgun (WGS) entry which is preliminary data.</text>
</comment>
<dbReference type="GO" id="GO:0003677">
    <property type="term" value="F:DNA binding"/>
    <property type="evidence" value="ECO:0007669"/>
    <property type="project" value="UniProtKB-KW"/>
</dbReference>
<keyword evidence="1" id="KW-0238">DNA-binding</keyword>
<proteinExistence type="predicted"/>
<protein>
    <submittedName>
        <fullName evidence="1">HU family DNA-binding protein</fullName>
    </submittedName>
</protein>
<dbReference type="Pfam" id="PF00216">
    <property type="entry name" value="Bac_DNA_binding"/>
    <property type="match status" value="1"/>
</dbReference>
<dbReference type="InterPro" id="IPR000119">
    <property type="entry name" value="Hist_DNA-bd"/>
</dbReference>